<dbReference type="OMA" id="HEYLADI"/>
<keyword evidence="9 14" id="KW-0067">ATP-binding</keyword>
<sequence length="308" mass="35073">MSLDNFTKKEKLGEGTYGVVYRAVDNRTGEIVALKQMRLEQEEEGIPVTALREIALMRNLNHQNIVALKDVISTKGALTMVSEYLEFDLRKYMDSTRTGVHPALLKSYAFQLLCGICYLHSNRIMHRDMKPQNLLINKDGFLKICDFGLARTFTIPPRQYTHEVVTLWYRPVELLMNSPLYDISVDVWGTGCIIAEMISGNPLFPGDSEIDQLFKIFRVFGTPTEETWPGFTRLPGYQPTFPKFPEQNLAEVLHCNNDLLVDLLKQLLEINPSKRISAMRALQHPFFADIPNKLISLCLPPGCSVYGK</sequence>
<keyword evidence="7" id="KW-0498">Mitosis</keyword>
<dbReference type="GO" id="GO:0005524">
    <property type="term" value="F:ATP binding"/>
    <property type="evidence" value="ECO:0007669"/>
    <property type="project" value="UniProtKB-UniRule"/>
</dbReference>
<evidence type="ECO:0000256" key="14">
    <source>
        <dbReference type="PROSITE-ProRule" id="PRU10141"/>
    </source>
</evidence>
<evidence type="ECO:0000256" key="7">
    <source>
        <dbReference type="ARBA" id="ARBA00022776"/>
    </source>
</evidence>
<dbReference type="PROSITE" id="PS00107">
    <property type="entry name" value="PROTEIN_KINASE_ATP"/>
    <property type="match status" value="1"/>
</dbReference>
<dbReference type="FunFam" id="1.10.510.10:FF:000611">
    <property type="entry name" value="CMGC family protein kinase"/>
    <property type="match status" value="1"/>
</dbReference>
<dbReference type="VEuPathDB" id="TrichDB:TVAG_453900"/>
<dbReference type="VEuPathDB" id="TrichDB:TVAGG3_0552380"/>
<evidence type="ECO:0000256" key="13">
    <source>
        <dbReference type="ARBA" id="ARBA00048367"/>
    </source>
</evidence>
<comment type="catalytic activity">
    <reaction evidence="12">
        <text>L-threonyl-[protein] + ATP = O-phospho-L-threonyl-[protein] + ADP + H(+)</text>
        <dbReference type="Rhea" id="RHEA:46608"/>
        <dbReference type="Rhea" id="RHEA-COMP:11060"/>
        <dbReference type="Rhea" id="RHEA-COMP:11605"/>
        <dbReference type="ChEBI" id="CHEBI:15378"/>
        <dbReference type="ChEBI" id="CHEBI:30013"/>
        <dbReference type="ChEBI" id="CHEBI:30616"/>
        <dbReference type="ChEBI" id="CHEBI:61977"/>
        <dbReference type="ChEBI" id="CHEBI:456216"/>
        <dbReference type="EC" id="2.7.11.22"/>
    </reaction>
</comment>
<evidence type="ECO:0000256" key="1">
    <source>
        <dbReference type="ARBA" id="ARBA00006485"/>
    </source>
</evidence>
<dbReference type="STRING" id="5722.A2DPW6"/>
<dbReference type="PANTHER" id="PTHR24056">
    <property type="entry name" value="CELL DIVISION PROTEIN KINASE"/>
    <property type="match status" value="1"/>
</dbReference>
<keyword evidence="6 14" id="KW-0547">Nucleotide-binding</keyword>
<keyword evidence="3 15" id="KW-0723">Serine/threonine-protein kinase</keyword>
<evidence type="ECO:0000256" key="8">
    <source>
        <dbReference type="ARBA" id="ARBA00022777"/>
    </source>
</evidence>
<dbReference type="EMBL" id="DS113229">
    <property type="protein sequence ID" value="EAY17562.1"/>
    <property type="molecule type" value="Genomic_DNA"/>
</dbReference>
<dbReference type="FunFam" id="3.30.200.20:FF:000552">
    <property type="entry name" value="Cell division protein kinase, putative"/>
    <property type="match status" value="1"/>
</dbReference>
<feature type="domain" description="Protein kinase" evidence="16">
    <location>
        <begin position="6"/>
        <end position="287"/>
    </location>
</feature>
<keyword evidence="4" id="KW-0132">Cell division</keyword>
<dbReference type="PROSITE" id="PS50011">
    <property type="entry name" value="PROTEIN_KINASE_DOM"/>
    <property type="match status" value="1"/>
</dbReference>
<evidence type="ECO:0000256" key="12">
    <source>
        <dbReference type="ARBA" id="ARBA00047811"/>
    </source>
</evidence>
<accession>A2DPW6</accession>
<evidence type="ECO:0000256" key="2">
    <source>
        <dbReference type="ARBA" id="ARBA00012425"/>
    </source>
</evidence>
<dbReference type="InterPro" id="IPR011009">
    <property type="entry name" value="Kinase-like_dom_sf"/>
</dbReference>
<evidence type="ECO:0000256" key="3">
    <source>
        <dbReference type="ARBA" id="ARBA00022527"/>
    </source>
</evidence>
<dbReference type="GO" id="GO:0030332">
    <property type="term" value="F:cyclin binding"/>
    <property type="evidence" value="ECO:0000318"/>
    <property type="project" value="GO_Central"/>
</dbReference>
<dbReference type="SMR" id="A2DPW6"/>
<dbReference type="PROSITE" id="PS00108">
    <property type="entry name" value="PROTEIN_KINASE_ST"/>
    <property type="match status" value="1"/>
</dbReference>
<dbReference type="GO" id="GO:0010468">
    <property type="term" value="P:regulation of gene expression"/>
    <property type="evidence" value="ECO:0000318"/>
    <property type="project" value="GO_Central"/>
</dbReference>
<proteinExistence type="inferred from homology"/>
<evidence type="ECO:0000256" key="6">
    <source>
        <dbReference type="ARBA" id="ARBA00022741"/>
    </source>
</evidence>
<organism evidence="17 18">
    <name type="scientific">Trichomonas vaginalis (strain ATCC PRA-98 / G3)</name>
    <dbReference type="NCBI Taxonomy" id="412133"/>
    <lineage>
        <taxon>Eukaryota</taxon>
        <taxon>Metamonada</taxon>
        <taxon>Parabasalia</taxon>
        <taxon>Trichomonadida</taxon>
        <taxon>Trichomonadidae</taxon>
        <taxon>Trichomonas</taxon>
    </lineage>
</organism>
<dbReference type="FunCoup" id="A2DPW6">
    <property type="interactions" value="934"/>
</dbReference>
<keyword evidence="18" id="KW-1185">Reference proteome</keyword>
<dbReference type="InParanoid" id="A2DPW6"/>
<dbReference type="RefSeq" id="XP_001329697.1">
    <property type="nucleotide sequence ID" value="XM_001329662.1"/>
</dbReference>
<dbReference type="InterPro" id="IPR050108">
    <property type="entry name" value="CDK"/>
</dbReference>
<keyword evidence="10" id="KW-0131">Cell cycle</keyword>
<dbReference type="GO" id="GO:0005737">
    <property type="term" value="C:cytoplasm"/>
    <property type="evidence" value="ECO:0000318"/>
    <property type="project" value="GO_Central"/>
</dbReference>
<dbReference type="Gene3D" id="1.10.510.10">
    <property type="entry name" value="Transferase(Phosphotransferase) domain 1"/>
    <property type="match status" value="1"/>
</dbReference>
<dbReference type="InterPro" id="IPR000719">
    <property type="entry name" value="Prot_kinase_dom"/>
</dbReference>
<dbReference type="GO" id="GO:0000307">
    <property type="term" value="C:cyclin-dependent protein kinase holoenzyme complex"/>
    <property type="evidence" value="ECO:0000318"/>
    <property type="project" value="GO_Central"/>
</dbReference>
<evidence type="ECO:0000256" key="9">
    <source>
        <dbReference type="ARBA" id="ARBA00022840"/>
    </source>
</evidence>
<dbReference type="EC" id="2.7.11.22" evidence="2"/>
<reference evidence="17" key="1">
    <citation type="submission" date="2006-10" db="EMBL/GenBank/DDBJ databases">
        <authorList>
            <person name="Amadeo P."/>
            <person name="Zhao Q."/>
            <person name="Wortman J."/>
            <person name="Fraser-Liggett C."/>
            <person name="Carlton J."/>
        </authorList>
    </citation>
    <scope>NUCLEOTIDE SEQUENCE</scope>
    <source>
        <strain evidence="17">G3</strain>
    </source>
</reference>
<dbReference type="GO" id="GO:0000082">
    <property type="term" value="P:G1/S transition of mitotic cell cycle"/>
    <property type="evidence" value="ECO:0000318"/>
    <property type="project" value="GO_Central"/>
</dbReference>
<keyword evidence="8 17" id="KW-0418">Kinase</keyword>
<comment type="similarity">
    <text evidence="1">Belongs to the protein kinase superfamily. CMGC Ser/Thr protein kinase family. CDC2/CDKX subfamily.</text>
</comment>
<dbReference type="GO" id="GO:0005634">
    <property type="term" value="C:nucleus"/>
    <property type="evidence" value="ECO:0000318"/>
    <property type="project" value="GO_Central"/>
</dbReference>
<evidence type="ECO:0000256" key="11">
    <source>
        <dbReference type="ARBA" id="ARBA00039265"/>
    </source>
</evidence>
<dbReference type="OrthoDB" id="1732493at2759"/>
<dbReference type="GO" id="GO:0004693">
    <property type="term" value="F:cyclin-dependent protein serine/threonine kinase activity"/>
    <property type="evidence" value="ECO:0000318"/>
    <property type="project" value="GO_Central"/>
</dbReference>
<dbReference type="Pfam" id="PF00069">
    <property type="entry name" value="Pkinase"/>
    <property type="match status" value="1"/>
</dbReference>
<dbReference type="SMART" id="SM00220">
    <property type="entry name" value="S_TKc"/>
    <property type="match status" value="1"/>
</dbReference>
<evidence type="ECO:0000259" key="16">
    <source>
        <dbReference type="PROSITE" id="PS50011"/>
    </source>
</evidence>
<dbReference type="KEGG" id="tva:4775579"/>
<feature type="binding site" evidence="14">
    <location>
        <position position="35"/>
    </location>
    <ligand>
        <name>ATP</name>
        <dbReference type="ChEBI" id="CHEBI:30616"/>
    </ligand>
</feature>
<evidence type="ECO:0000256" key="10">
    <source>
        <dbReference type="ARBA" id="ARBA00023306"/>
    </source>
</evidence>
<name>A2DPW6_TRIV3</name>
<evidence type="ECO:0000256" key="4">
    <source>
        <dbReference type="ARBA" id="ARBA00022618"/>
    </source>
</evidence>
<keyword evidence="5" id="KW-0808">Transferase</keyword>
<dbReference type="CDD" id="cd07829">
    <property type="entry name" value="STKc_CDK_like"/>
    <property type="match status" value="1"/>
</dbReference>
<dbReference type="eggNOG" id="KOG0594">
    <property type="taxonomic scope" value="Eukaryota"/>
</dbReference>
<dbReference type="Proteomes" id="UP000001542">
    <property type="component" value="Unassembled WGS sequence"/>
</dbReference>
<gene>
    <name evidence="17" type="ORF">TVAG_453900</name>
</gene>
<dbReference type="AlphaFoldDB" id="A2DPW6"/>
<dbReference type="Gene3D" id="3.30.200.20">
    <property type="entry name" value="Phosphorylase Kinase, domain 1"/>
    <property type="match status" value="1"/>
</dbReference>
<dbReference type="GO" id="GO:0010389">
    <property type="term" value="P:regulation of G2/M transition of mitotic cell cycle"/>
    <property type="evidence" value="ECO:0000318"/>
    <property type="project" value="GO_Central"/>
</dbReference>
<dbReference type="InterPro" id="IPR008271">
    <property type="entry name" value="Ser/Thr_kinase_AS"/>
</dbReference>
<dbReference type="PANTHER" id="PTHR24056:SF254">
    <property type="entry name" value="CYCLIN-DEPENDENT KINASE 2"/>
    <property type="match status" value="1"/>
</dbReference>
<dbReference type="GO" id="GO:0051301">
    <property type="term" value="P:cell division"/>
    <property type="evidence" value="ECO:0007669"/>
    <property type="project" value="UniProtKB-KW"/>
</dbReference>
<evidence type="ECO:0000313" key="18">
    <source>
        <dbReference type="Proteomes" id="UP000001542"/>
    </source>
</evidence>
<reference evidence="17" key="2">
    <citation type="journal article" date="2007" name="Science">
        <title>Draft genome sequence of the sexually transmitted pathogen Trichomonas vaginalis.</title>
        <authorList>
            <person name="Carlton J.M."/>
            <person name="Hirt R.P."/>
            <person name="Silva J.C."/>
            <person name="Delcher A.L."/>
            <person name="Schatz M."/>
            <person name="Zhao Q."/>
            <person name="Wortman J.R."/>
            <person name="Bidwell S.L."/>
            <person name="Alsmark U.C.M."/>
            <person name="Besteiro S."/>
            <person name="Sicheritz-Ponten T."/>
            <person name="Noel C.J."/>
            <person name="Dacks J.B."/>
            <person name="Foster P.G."/>
            <person name="Simillion C."/>
            <person name="Van de Peer Y."/>
            <person name="Miranda-Saavedra D."/>
            <person name="Barton G.J."/>
            <person name="Westrop G.D."/>
            <person name="Mueller S."/>
            <person name="Dessi D."/>
            <person name="Fiori P.L."/>
            <person name="Ren Q."/>
            <person name="Paulsen I."/>
            <person name="Zhang H."/>
            <person name="Bastida-Corcuera F.D."/>
            <person name="Simoes-Barbosa A."/>
            <person name="Brown M.T."/>
            <person name="Hayes R.D."/>
            <person name="Mukherjee M."/>
            <person name="Okumura C.Y."/>
            <person name="Schneider R."/>
            <person name="Smith A.J."/>
            <person name="Vanacova S."/>
            <person name="Villalvazo M."/>
            <person name="Haas B.J."/>
            <person name="Pertea M."/>
            <person name="Feldblyum T.V."/>
            <person name="Utterback T.R."/>
            <person name="Shu C.L."/>
            <person name="Osoegawa K."/>
            <person name="de Jong P.J."/>
            <person name="Hrdy I."/>
            <person name="Horvathova L."/>
            <person name="Zubacova Z."/>
            <person name="Dolezal P."/>
            <person name="Malik S.B."/>
            <person name="Logsdon J.M. Jr."/>
            <person name="Henze K."/>
            <person name="Gupta A."/>
            <person name="Wang C.C."/>
            <person name="Dunne R.L."/>
            <person name="Upcroft J.A."/>
            <person name="Upcroft P."/>
            <person name="White O."/>
            <person name="Salzberg S.L."/>
            <person name="Tang P."/>
            <person name="Chiu C.-H."/>
            <person name="Lee Y.-S."/>
            <person name="Embley T.M."/>
            <person name="Coombs G.H."/>
            <person name="Mottram J.C."/>
            <person name="Tachezy J."/>
            <person name="Fraser-Liggett C.M."/>
            <person name="Johnson P.J."/>
        </authorList>
    </citation>
    <scope>NUCLEOTIDE SEQUENCE [LARGE SCALE GENOMIC DNA]</scope>
    <source>
        <strain evidence="17">G3</strain>
    </source>
</reference>
<evidence type="ECO:0000256" key="15">
    <source>
        <dbReference type="RuleBase" id="RU000304"/>
    </source>
</evidence>
<protein>
    <recommendedName>
        <fullName evidence="11">Cyclin-dependent kinase 2</fullName>
        <ecNumber evidence="2">2.7.11.22</ecNumber>
    </recommendedName>
</protein>
<comment type="catalytic activity">
    <reaction evidence="13">
        <text>L-seryl-[protein] + ATP = O-phospho-L-seryl-[protein] + ADP + H(+)</text>
        <dbReference type="Rhea" id="RHEA:17989"/>
        <dbReference type="Rhea" id="RHEA-COMP:9863"/>
        <dbReference type="Rhea" id="RHEA-COMP:11604"/>
        <dbReference type="ChEBI" id="CHEBI:15378"/>
        <dbReference type="ChEBI" id="CHEBI:29999"/>
        <dbReference type="ChEBI" id="CHEBI:30616"/>
        <dbReference type="ChEBI" id="CHEBI:83421"/>
        <dbReference type="ChEBI" id="CHEBI:456216"/>
        <dbReference type="EC" id="2.7.11.22"/>
    </reaction>
</comment>
<dbReference type="GO" id="GO:0007165">
    <property type="term" value="P:signal transduction"/>
    <property type="evidence" value="ECO:0000318"/>
    <property type="project" value="GO_Central"/>
</dbReference>
<evidence type="ECO:0000313" key="17">
    <source>
        <dbReference type="EMBL" id="EAY17562.1"/>
    </source>
</evidence>
<dbReference type="InterPro" id="IPR017441">
    <property type="entry name" value="Protein_kinase_ATP_BS"/>
</dbReference>
<evidence type="ECO:0000256" key="5">
    <source>
        <dbReference type="ARBA" id="ARBA00022679"/>
    </source>
</evidence>
<dbReference type="SUPFAM" id="SSF56112">
    <property type="entry name" value="Protein kinase-like (PK-like)"/>
    <property type="match status" value="1"/>
</dbReference>